<feature type="compositionally biased region" description="Basic and acidic residues" evidence="2">
    <location>
        <begin position="476"/>
        <end position="485"/>
    </location>
</feature>
<feature type="transmembrane region" description="Helical" evidence="3">
    <location>
        <begin position="158"/>
        <end position="180"/>
    </location>
</feature>
<dbReference type="InterPro" id="IPR036259">
    <property type="entry name" value="MFS_trans_sf"/>
</dbReference>
<dbReference type="Gene3D" id="1.20.1250.20">
    <property type="entry name" value="MFS general substrate transporter like domains"/>
    <property type="match status" value="2"/>
</dbReference>
<evidence type="ECO:0000256" key="1">
    <source>
        <dbReference type="ARBA" id="ARBA00009617"/>
    </source>
</evidence>
<dbReference type="Proteomes" id="UP001549110">
    <property type="component" value="Unassembled WGS sequence"/>
</dbReference>
<dbReference type="SUPFAM" id="SSF103473">
    <property type="entry name" value="MFS general substrate transporter"/>
    <property type="match status" value="1"/>
</dbReference>
<evidence type="ECO:0000313" key="4">
    <source>
        <dbReference type="EMBL" id="MET3526940.1"/>
    </source>
</evidence>
<keyword evidence="3" id="KW-1133">Transmembrane helix</keyword>
<reference evidence="4 5" key="1">
    <citation type="submission" date="2024-06" db="EMBL/GenBank/DDBJ databases">
        <title>Genomic Encyclopedia of Type Strains, Phase IV (KMG-IV): sequencing the most valuable type-strain genomes for metagenomic binning, comparative biology and taxonomic classification.</title>
        <authorList>
            <person name="Goeker M."/>
        </authorList>
    </citation>
    <scope>NUCLEOTIDE SEQUENCE [LARGE SCALE GENOMIC DNA]</scope>
    <source>
        <strain evidence="4 5">DSM 17809</strain>
    </source>
</reference>
<feature type="compositionally biased region" description="Low complexity" evidence="2">
    <location>
        <begin position="486"/>
        <end position="495"/>
    </location>
</feature>
<evidence type="ECO:0000313" key="5">
    <source>
        <dbReference type="Proteomes" id="UP001549110"/>
    </source>
</evidence>
<accession>A0ABV2EIU2</accession>
<evidence type="ECO:0000256" key="2">
    <source>
        <dbReference type="SAM" id="MobiDB-lite"/>
    </source>
</evidence>
<feature type="transmembrane region" description="Helical" evidence="3">
    <location>
        <begin position="51"/>
        <end position="70"/>
    </location>
</feature>
<organism evidence="4 5">
    <name type="scientific">Phenylobacterium koreense</name>
    <dbReference type="NCBI Taxonomy" id="266125"/>
    <lineage>
        <taxon>Bacteria</taxon>
        <taxon>Pseudomonadati</taxon>
        <taxon>Pseudomonadota</taxon>
        <taxon>Alphaproteobacteria</taxon>
        <taxon>Caulobacterales</taxon>
        <taxon>Caulobacteraceae</taxon>
        <taxon>Phenylobacterium</taxon>
    </lineage>
</organism>
<keyword evidence="5" id="KW-1185">Reference proteome</keyword>
<sequence>MTTADFAGLPPRPPITLKTKVLYGMGAAANIIKQRGITTFLLLFYNQVVGLPPTMVSTAIMIALVFDAFIDPLVGQISDNTRTRWGRRHPFMYTAALPVSIAFYLIWNPPVGWENEALFIYMLVCLLTIRLFDTFFELPSSALLAELTSEYNQRTSMIAIRSFCGVLGGLVMQLLVYQVFLKKNADGTGGLLERTGWQTYSIVAAITIFTIIIISAAGTHHQIPYLRKPPQRKITVPAMVKEVAATLNNRSFVALTISGMFMNVSLGLKGALELYFNLYFWGLTQGQLAFLTVTGVAASIIGVTLAPKVSAKLGKRMAAITMFFGAVIALLLPIGLRILGVMPANGTNLLFGILIIDFMANGAMAIMTGVMLQSMIADVVEDSEVRTGRRSEGLLFSADNLFKKIVSGVGVFTSGVLLAYVAFPQGAKPGEVDPELLRNLALIYLPTIGGFYAVAITCLFLYRIDQSVHEENLRKLREGASEAHTAEAAPAENPSPAAPAPTGDLSPATPRP</sequence>
<feature type="transmembrane region" description="Helical" evidence="3">
    <location>
        <begin position="318"/>
        <end position="339"/>
    </location>
</feature>
<keyword evidence="3" id="KW-0812">Transmembrane</keyword>
<feature type="transmembrane region" description="Helical" evidence="3">
    <location>
        <begin position="251"/>
        <end position="268"/>
    </location>
</feature>
<proteinExistence type="inferred from homology"/>
<feature type="transmembrane region" description="Helical" evidence="3">
    <location>
        <begin position="200"/>
        <end position="218"/>
    </location>
</feature>
<keyword evidence="3" id="KW-0472">Membrane</keyword>
<dbReference type="EMBL" id="JBEPLU010000001">
    <property type="protein sequence ID" value="MET3526940.1"/>
    <property type="molecule type" value="Genomic_DNA"/>
</dbReference>
<gene>
    <name evidence="4" type="ORF">ABID41_002035</name>
</gene>
<comment type="caution">
    <text evidence="4">The sequence shown here is derived from an EMBL/GenBank/DDBJ whole genome shotgun (WGS) entry which is preliminary data.</text>
</comment>
<feature type="transmembrane region" description="Helical" evidence="3">
    <location>
        <begin position="401"/>
        <end position="423"/>
    </location>
</feature>
<feature type="transmembrane region" description="Helical" evidence="3">
    <location>
        <begin position="351"/>
        <end position="380"/>
    </location>
</feature>
<dbReference type="PANTHER" id="PTHR11328:SF24">
    <property type="entry name" value="MAJOR FACILITATOR SUPERFAMILY (MFS) PROFILE DOMAIN-CONTAINING PROTEIN"/>
    <property type="match status" value="1"/>
</dbReference>
<feature type="region of interest" description="Disordered" evidence="2">
    <location>
        <begin position="476"/>
        <end position="512"/>
    </location>
</feature>
<comment type="similarity">
    <text evidence="1">Belongs to the sodium:galactoside symporter (TC 2.A.2) family.</text>
</comment>
<feature type="transmembrane region" description="Helical" evidence="3">
    <location>
        <begin position="288"/>
        <end position="306"/>
    </location>
</feature>
<feature type="transmembrane region" description="Helical" evidence="3">
    <location>
        <begin position="119"/>
        <end position="138"/>
    </location>
</feature>
<dbReference type="InterPro" id="IPR039672">
    <property type="entry name" value="MFS_2"/>
</dbReference>
<dbReference type="RefSeq" id="WP_354297526.1">
    <property type="nucleotide sequence ID" value="NZ_JBEPLU010000001.1"/>
</dbReference>
<feature type="transmembrane region" description="Helical" evidence="3">
    <location>
        <begin position="91"/>
        <end position="107"/>
    </location>
</feature>
<dbReference type="PANTHER" id="PTHR11328">
    <property type="entry name" value="MAJOR FACILITATOR SUPERFAMILY DOMAIN-CONTAINING PROTEIN"/>
    <property type="match status" value="1"/>
</dbReference>
<protein>
    <submittedName>
        <fullName evidence="4">Na+/melibiose symporter-like transporter</fullName>
    </submittedName>
</protein>
<feature type="transmembrane region" description="Helical" evidence="3">
    <location>
        <begin position="443"/>
        <end position="464"/>
    </location>
</feature>
<name>A0ABV2EIU2_9CAUL</name>
<dbReference type="Pfam" id="PF13347">
    <property type="entry name" value="MFS_2"/>
    <property type="match status" value="1"/>
</dbReference>
<evidence type="ECO:0000256" key="3">
    <source>
        <dbReference type="SAM" id="Phobius"/>
    </source>
</evidence>